<organism evidence="1 2">
    <name type="scientific">Anopheles christyi</name>
    <dbReference type="NCBI Taxonomy" id="43041"/>
    <lineage>
        <taxon>Eukaryota</taxon>
        <taxon>Metazoa</taxon>
        <taxon>Ecdysozoa</taxon>
        <taxon>Arthropoda</taxon>
        <taxon>Hexapoda</taxon>
        <taxon>Insecta</taxon>
        <taxon>Pterygota</taxon>
        <taxon>Neoptera</taxon>
        <taxon>Endopterygota</taxon>
        <taxon>Diptera</taxon>
        <taxon>Nematocera</taxon>
        <taxon>Culicoidea</taxon>
        <taxon>Culicidae</taxon>
        <taxon>Anophelinae</taxon>
        <taxon>Anopheles</taxon>
    </lineage>
</organism>
<dbReference type="EnsemblMetazoa" id="ACHR014166-RA">
    <property type="protein sequence ID" value="ACHR014166-PA"/>
    <property type="gene ID" value="ACHR014166"/>
</dbReference>
<reference evidence="1" key="2">
    <citation type="submission" date="2020-05" db="UniProtKB">
        <authorList>
            <consortium name="EnsemblMetazoa"/>
        </authorList>
    </citation>
    <scope>IDENTIFICATION</scope>
    <source>
        <strain evidence="1">ACHKN1017</strain>
    </source>
</reference>
<dbReference type="VEuPathDB" id="VectorBase:ACHR014166"/>
<evidence type="ECO:0000313" key="2">
    <source>
        <dbReference type="Proteomes" id="UP000075881"/>
    </source>
</evidence>
<sequence length="71" mass="8293">MYCFAYCNASWPNMPASCSFKNMYAIPASPTYKSPRWSVLRSGFVFSTIRFTYDWISPLMWSSHRWIGPPP</sequence>
<name>A0A182KI74_9DIPT</name>
<proteinExistence type="predicted"/>
<dbReference type="Proteomes" id="UP000075881">
    <property type="component" value="Unassembled WGS sequence"/>
</dbReference>
<reference evidence="2" key="1">
    <citation type="submission" date="2013-03" db="EMBL/GenBank/DDBJ databases">
        <title>The Genome Sequence of Anopheles christyi ACHKN1017.</title>
        <authorList>
            <consortium name="The Broad Institute Genomics Platform"/>
            <person name="Neafsey D.E."/>
            <person name="Besansky N."/>
            <person name="Walker B."/>
            <person name="Young S.K."/>
            <person name="Zeng Q."/>
            <person name="Gargeya S."/>
            <person name="Fitzgerald M."/>
            <person name="Haas B."/>
            <person name="Abouelleil A."/>
            <person name="Allen A.W."/>
            <person name="Alvarado L."/>
            <person name="Arachchi H.M."/>
            <person name="Berlin A.M."/>
            <person name="Chapman S.B."/>
            <person name="Gainer-Dewar J."/>
            <person name="Goldberg J."/>
            <person name="Griggs A."/>
            <person name="Gujja S."/>
            <person name="Hansen M."/>
            <person name="Howarth C."/>
            <person name="Imamovic A."/>
            <person name="Ireland A."/>
            <person name="Larimer J."/>
            <person name="McCowan C."/>
            <person name="Murphy C."/>
            <person name="Pearson M."/>
            <person name="Poon T.W."/>
            <person name="Priest M."/>
            <person name="Roberts A."/>
            <person name="Saif S."/>
            <person name="Shea T."/>
            <person name="Sisk P."/>
            <person name="Sykes S."/>
            <person name="Wortman J."/>
            <person name="Nusbaum C."/>
            <person name="Birren B."/>
        </authorList>
    </citation>
    <scope>NUCLEOTIDE SEQUENCE [LARGE SCALE GENOMIC DNA]</scope>
    <source>
        <strain evidence="2">ACHKN1017</strain>
    </source>
</reference>
<evidence type="ECO:0000313" key="1">
    <source>
        <dbReference type="EnsemblMetazoa" id="ACHR014166-PA"/>
    </source>
</evidence>
<keyword evidence="2" id="KW-1185">Reference proteome</keyword>
<dbReference type="AlphaFoldDB" id="A0A182KI74"/>
<accession>A0A182KI74</accession>
<protein>
    <submittedName>
        <fullName evidence="1">Uncharacterized protein</fullName>
    </submittedName>
</protein>